<evidence type="ECO:0000313" key="2">
    <source>
        <dbReference type="EMBL" id="QHS84675.1"/>
    </source>
</evidence>
<reference evidence="2" key="1">
    <citation type="journal article" date="2020" name="Nature">
        <title>Giant virus diversity and host interactions through global metagenomics.</title>
        <authorList>
            <person name="Schulz F."/>
            <person name="Roux S."/>
            <person name="Paez-Espino D."/>
            <person name="Jungbluth S."/>
            <person name="Walsh D.A."/>
            <person name="Denef V.J."/>
            <person name="McMahon K.D."/>
            <person name="Konstantinidis K.T."/>
            <person name="Eloe-Fadrosh E.A."/>
            <person name="Kyrpides N.C."/>
            <person name="Woyke T."/>
        </authorList>
    </citation>
    <scope>NUCLEOTIDE SEQUENCE</scope>
    <source>
        <strain evidence="2">GVMAG-S-ERX556022-25</strain>
    </source>
</reference>
<dbReference type="AlphaFoldDB" id="A0A6C0AZN7"/>
<organism evidence="2">
    <name type="scientific">viral metagenome</name>
    <dbReference type="NCBI Taxonomy" id="1070528"/>
    <lineage>
        <taxon>unclassified sequences</taxon>
        <taxon>metagenomes</taxon>
        <taxon>organismal metagenomes</taxon>
    </lineage>
</organism>
<feature type="region of interest" description="Disordered" evidence="1">
    <location>
        <begin position="85"/>
        <end position="109"/>
    </location>
</feature>
<feature type="compositionally biased region" description="Basic residues" evidence="1">
    <location>
        <begin position="89"/>
        <end position="109"/>
    </location>
</feature>
<protein>
    <submittedName>
        <fullName evidence="2">Uncharacterized protein</fullName>
    </submittedName>
</protein>
<name>A0A6C0AZN7_9ZZZZ</name>
<sequence length="109" mass="12755">MNNCSLNTRNSKLFGHKLTDILSNSEKYLPILKKNSLENLIIPYNVFINKNDITHNAILYNHCKECIDDETYSILIELVSSDNITKKSSNQKKKTKKKEQKKRKKTRKL</sequence>
<proteinExistence type="predicted"/>
<accession>A0A6C0AZN7</accession>
<dbReference type="EMBL" id="MN738811">
    <property type="protein sequence ID" value="QHS84675.1"/>
    <property type="molecule type" value="Genomic_DNA"/>
</dbReference>
<evidence type="ECO:0000256" key="1">
    <source>
        <dbReference type="SAM" id="MobiDB-lite"/>
    </source>
</evidence>